<organism evidence="3">
    <name type="scientific">marine sediment metagenome</name>
    <dbReference type="NCBI Taxonomy" id="412755"/>
    <lineage>
        <taxon>unclassified sequences</taxon>
        <taxon>metagenomes</taxon>
        <taxon>ecological metagenomes</taxon>
    </lineage>
</organism>
<gene>
    <name evidence="3" type="ORF">S01H1_48417</name>
</gene>
<evidence type="ECO:0000313" key="3">
    <source>
        <dbReference type="EMBL" id="GAG27862.1"/>
    </source>
</evidence>
<proteinExistence type="predicted"/>
<reference evidence="3" key="1">
    <citation type="journal article" date="2014" name="Front. Microbiol.">
        <title>High frequency of phylogenetically diverse reductive dehalogenase-homologous genes in deep subseafloor sedimentary metagenomes.</title>
        <authorList>
            <person name="Kawai M."/>
            <person name="Futagami T."/>
            <person name="Toyoda A."/>
            <person name="Takaki Y."/>
            <person name="Nishi S."/>
            <person name="Hori S."/>
            <person name="Arai W."/>
            <person name="Tsubouchi T."/>
            <person name="Morono Y."/>
            <person name="Uchiyama I."/>
            <person name="Ito T."/>
            <person name="Fujiyama A."/>
            <person name="Inagaki F."/>
            <person name="Takami H."/>
        </authorList>
    </citation>
    <scope>NUCLEOTIDE SEQUENCE</scope>
    <source>
        <strain evidence="3">Expedition CK06-06</strain>
    </source>
</reference>
<feature type="transmembrane region" description="Helical" evidence="2">
    <location>
        <begin position="20"/>
        <end position="40"/>
    </location>
</feature>
<keyword evidence="2" id="KW-0812">Transmembrane</keyword>
<feature type="coiled-coil region" evidence="1">
    <location>
        <begin position="75"/>
        <end position="102"/>
    </location>
</feature>
<comment type="caution">
    <text evidence="3">The sequence shown here is derived from an EMBL/GenBank/DDBJ whole genome shotgun (WGS) entry which is preliminary data.</text>
</comment>
<feature type="non-terminal residue" evidence="3">
    <location>
        <position position="185"/>
    </location>
</feature>
<protein>
    <submittedName>
        <fullName evidence="3">Uncharacterized protein</fullName>
    </submittedName>
</protein>
<dbReference type="AlphaFoldDB" id="X0WXC9"/>
<keyword evidence="2" id="KW-1133">Transmembrane helix</keyword>
<feature type="transmembrane region" description="Helical" evidence="2">
    <location>
        <begin position="52"/>
        <end position="75"/>
    </location>
</feature>
<keyword evidence="2" id="KW-0472">Membrane</keyword>
<dbReference type="EMBL" id="BARS01031094">
    <property type="protein sequence ID" value="GAG27862.1"/>
    <property type="molecule type" value="Genomic_DNA"/>
</dbReference>
<accession>X0WXC9</accession>
<evidence type="ECO:0000256" key="2">
    <source>
        <dbReference type="SAM" id="Phobius"/>
    </source>
</evidence>
<sequence>MEWYQFYYEWLKLAFSKPFLIADAAAGTLAIFGALLTKYVPKVESVMHDLTWLIPLGIFCVFVLASFIVAPYSIYKDKQDTINDLESKVAKLEEDLEKAKGERFADSQQLRNTYHEGQNIYVSDLVFARDSSTIDGDTFKNCHIYGPALVKLGGVGIISGCGFDGTLESSFVVTTNEIISGIVQF</sequence>
<evidence type="ECO:0000256" key="1">
    <source>
        <dbReference type="SAM" id="Coils"/>
    </source>
</evidence>
<keyword evidence="1" id="KW-0175">Coiled coil</keyword>
<name>X0WXC9_9ZZZZ</name>